<evidence type="ECO:0000313" key="1">
    <source>
        <dbReference type="EMBL" id="KAK2550579.1"/>
    </source>
</evidence>
<reference evidence="1" key="1">
    <citation type="journal article" date="2023" name="G3 (Bethesda)">
        <title>Whole genome assembly and annotation of the endangered Caribbean coral Acropora cervicornis.</title>
        <authorList>
            <person name="Selwyn J.D."/>
            <person name="Vollmer S.V."/>
        </authorList>
    </citation>
    <scope>NUCLEOTIDE SEQUENCE</scope>
    <source>
        <strain evidence="1">K2</strain>
    </source>
</reference>
<dbReference type="Proteomes" id="UP001249851">
    <property type="component" value="Unassembled WGS sequence"/>
</dbReference>
<accession>A0AAD9UUM0</accession>
<reference evidence="1" key="2">
    <citation type="journal article" date="2023" name="Science">
        <title>Genomic signatures of disease resistance in endangered staghorn corals.</title>
        <authorList>
            <person name="Vollmer S.V."/>
            <person name="Selwyn J.D."/>
            <person name="Despard B.A."/>
            <person name="Roesel C.L."/>
        </authorList>
    </citation>
    <scope>NUCLEOTIDE SEQUENCE</scope>
    <source>
        <strain evidence="1">K2</strain>
    </source>
</reference>
<name>A0AAD9UUM0_ACRCE</name>
<keyword evidence="2" id="KW-1185">Reference proteome</keyword>
<protein>
    <submittedName>
        <fullName evidence="1">Uncharacterized protein</fullName>
    </submittedName>
</protein>
<organism evidence="1 2">
    <name type="scientific">Acropora cervicornis</name>
    <name type="common">Staghorn coral</name>
    <dbReference type="NCBI Taxonomy" id="6130"/>
    <lineage>
        <taxon>Eukaryota</taxon>
        <taxon>Metazoa</taxon>
        <taxon>Cnidaria</taxon>
        <taxon>Anthozoa</taxon>
        <taxon>Hexacorallia</taxon>
        <taxon>Scleractinia</taxon>
        <taxon>Astrocoeniina</taxon>
        <taxon>Acroporidae</taxon>
        <taxon>Acropora</taxon>
    </lineage>
</organism>
<sequence>MEDLKQSESFLVQELRKKTVQLDICQAQYTRLQQHLEEFRAQITAELQSVQTSSAEWQRRFQESTELIAETQELCRKATQVLNNKYIDLDKPKSDNFDFVMRSSVYVVLPCFEFEYSPGPQNKISKDLYRRKKHISANVYIPGLSNNPALCTTSLPGMSPRSNEKNSNWSKVNFKKTRELAL</sequence>
<proteinExistence type="predicted"/>
<evidence type="ECO:0000313" key="2">
    <source>
        <dbReference type="Proteomes" id="UP001249851"/>
    </source>
</evidence>
<gene>
    <name evidence="1" type="ORF">P5673_028787</name>
</gene>
<dbReference type="AlphaFoldDB" id="A0AAD9UUM0"/>
<comment type="caution">
    <text evidence="1">The sequence shown here is derived from an EMBL/GenBank/DDBJ whole genome shotgun (WGS) entry which is preliminary data.</text>
</comment>
<dbReference type="EMBL" id="JARQWQ010000109">
    <property type="protein sequence ID" value="KAK2550579.1"/>
    <property type="molecule type" value="Genomic_DNA"/>
</dbReference>